<dbReference type="RefSeq" id="WP_076659685.1">
    <property type="nucleotide sequence ID" value="NZ_FTPR01000001.1"/>
</dbReference>
<dbReference type="Proteomes" id="UP000186997">
    <property type="component" value="Unassembled WGS sequence"/>
</dbReference>
<sequence length="260" mass="27998">MSELNALAQKLAVLSARDVVDQTGARMISEGGLPSPLAAILREVDDTVLERCLTFRCGDTTIRIIAAGRRMRGILSVSPKSSADVIGQVLSREDPAVVQAAHDLLRDLCDNVENMTVRSLPSEPFGNSGERGISALGLAELWGVALAEMDTTPKPPMEQFLTVNAPAFSSLLHVCDGEIVAKEGDFAALQSIWNTQVEAFREAHKKTLRGEEAAQLICLDGAFDNGNSAALALYESHVALIAYEAERFGAMQASWQRIFA</sequence>
<gene>
    <name evidence="1" type="ORF">SAMN05421665_2283</name>
</gene>
<name>A0A1R3X7T0_9RHOB</name>
<dbReference type="EMBL" id="FTPR01000001">
    <property type="protein sequence ID" value="SIT86310.1"/>
    <property type="molecule type" value="Genomic_DNA"/>
</dbReference>
<protein>
    <submittedName>
        <fullName evidence="1">Uncharacterized protein</fullName>
    </submittedName>
</protein>
<reference evidence="2" key="1">
    <citation type="submission" date="2017-01" db="EMBL/GenBank/DDBJ databases">
        <authorList>
            <person name="Varghese N."/>
            <person name="Submissions S."/>
        </authorList>
    </citation>
    <scope>NUCLEOTIDE SEQUENCE [LARGE SCALE GENOMIC DNA]</scope>
    <source>
        <strain evidence="2">DSM 29591</strain>
    </source>
</reference>
<organism evidence="1 2">
    <name type="scientific">Yoonia rosea</name>
    <dbReference type="NCBI Taxonomy" id="287098"/>
    <lineage>
        <taxon>Bacteria</taxon>
        <taxon>Pseudomonadati</taxon>
        <taxon>Pseudomonadota</taxon>
        <taxon>Alphaproteobacteria</taxon>
        <taxon>Rhodobacterales</taxon>
        <taxon>Paracoccaceae</taxon>
        <taxon>Yoonia</taxon>
    </lineage>
</organism>
<dbReference type="AlphaFoldDB" id="A0A1R3X7T0"/>
<accession>A0A1R3X7T0</accession>
<evidence type="ECO:0000313" key="1">
    <source>
        <dbReference type="EMBL" id="SIT86310.1"/>
    </source>
</evidence>
<proteinExistence type="predicted"/>
<dbReference type="STRING" id="287098.SAMN05421665_2283"/>
<evidence type="ECO:0000313" key="2">
    <source>
        <dbReference type="Proteomes" id="UP000186997"/>
    </source>
</evidence>
<keyword evidence="2" id="KW-1185">Reference proteome</keyword>
<dbReference type="OrthoDB" id="7831129at2"/>